<dbReference type="InterPro" id="IPR012337">
    <property type="entry name" value="RNaseH-like_sf"/>
</dbReference>
<keyword evidence="9 10" id="KW-0378">Hydrolase</keyword>
<dbReference type="GO" id="GO:0003723">
    <property type="term" value="F:RNA binding"/>
    <property type="evidence" value="ECO:0007669"/>
    <property type="project" value="UniProtKB-UniRule"/>
</dbReference>
<evidence type="ECO:0000256" key="4">
    <source>
        <dbReference type="ARBA" id="ARBA00008378"/>
    </source>
</evidence>
<dbReference type="AlphaFoldDB" id="A0A2R4VZ37"/>
<dbReference type="RefSeq" id="WP_108308600.1">
    <property type="nucleotide sequence ID" value="NZ_CP020921.1"/>
</dbReference>
<evidence type="ECO:0000313" key="14">
    <source>
        <dbReference type="Proteomes" id="UP000244792"/>
    </source>
</evidence>
<evidence type="ECO:0000256" key="1">
    <source>
        <dbReference type="ARBA" id="ARBA00000077"/>
    </source>
</evidence>
<dbReference type="GO" id="GO:0006298">
    <property type="term" value="P:mismatch repair"/>
    <property type="evidence" value="ECO:0007669"/>
    <property type="project" value="TreeGrafter"/>
</dbReference>
<dbReference type="GO" id="GO:0043137">
    <property type="term" value="P:DNA replication, removal of RNA primer"/>
    <property type="evidence" value="ECO:0007669"/>
    <property type="project" value="TreeGrafter"/>
</dbReference>
<evidence type="ECO:0000259" key="12">
    <source>
        <dbReference type="PROSITE" id="PS51975"/>
    </source>
</evidence>
<evidence type="ECO:0000256" key="9">
    <source>
        <dbReference type="ARBA" id="ARBA00022801"/>
    </source>
</evidence>
<evidence type="ECO:0000256" key="8">
    <source>
        <dbReference type="ARBA" id="ARBA00022759"/>
    </source>
</evidence>
<organism evidence="13 14">
    <name type="scientific">Thermodesulfobium acidiphilum</name>
    <dbReference type="NCBI Taxonomy" id="1794699"/>
    <lineage>
        <taxon>Bacteria</taxon>
        <taxon>Pseudomonadati</taxon>
        <taxon>Thermodesulfobiota</taxon>
        <taxon>Thermodesulfobiia</taxon>
        <taxon>Thermodesulfobiales</taxon>
        <taxon>Thermodesulfobiaceae</taxon>
        <taxon>Thermodesulfobium</taxon>
    </lineage>
</organism>
<dbReference type="GO" id="GO:0046872">
    <property type="term" value="F:metal ion binding"/>
    <property type="evidence" value="ECO:0007669"/>
    <property type="project" value="UniProtKB-KW"/>
</dbReference>
<evidence type="ECO:0000256" key="6">
    <source>
        <dbReference type="ARBA" id="ARBA00022722"/>
    </source>
</evidence>
<dbReference type="GO" id="GO:0004523">
    <property type="term" value="F:RNA-DNA hybrid ribonuclease activity"/>
    <property type="evidence" value="ECO:0007669"/>
    <property type="project" value="UniProtKB-UniRule"/>
</dbReference>
<dbReference type="InterPro" id="IPR001352">
    <property type="entry name" value="RNase_HII/HIII"/>
</dbReference>
<feature type="binding site" evidence="10">
    <location>
        <position position="97"/>
    </location>
    <ligand>
        <name>a divalent metal cation</name>
        <dbReference type="ChEBI" id="CHEBI:60240"/>
    </ligand>
</feature>
<keyword evidence="6 10" id="KW-0540">Nuclease</keyword>
<dbReference type="PANTHER" id="PTHR10954">
    <property type="entry name" value="RIBONUCLEASE H2 SUBUNIT A"/>
    <property type="match status" value="1"/>
</dbReference>
<dbReference type="EC" id="3.1.26.4" evidence="11"/>
<keyword evidence="5" id="KW-0963">Cytoplasm</keyword>
<gene>
    <name evidence="13" type="ORF">TDSAC_0423</name>
</gene>
<dbReference type="GO" id="GO:0005737">
    <property type="term" value="C:cytoplasm"/>
    <property type="evidence" value="ECO:0007669"/>
    <property type="project" value="UniProtKB-SubCell"/>
</dbReference>
<evidence type="ECO:0000256" key="10">
    <source>
        <dbReference type="PROSITE-ProRule" id="PRU01319"/>
    </source>
</evidence>
<feature type="binding site" evidence="10">
    <location>
        <position position="204"/>
    </location>
    <ligand>
        <name>a divalent metal cation</name>
        <dbReference type="ChEBI" id="CHEBI:60240"/>
    </ligand>
</feature>
<dbReference type="OrthoDB" id="9777935at2"/>
<keyword evidence="8 10" id="KW-0255">Endonuclease</keyword>
<proteinExistence type="inferred from homology"/>
<comment type="subcellular location">
    <subcellularLocation>
        <location evidence="3">Cytoplasm</location>
    </subcellularLocation>
</comment>
<sequence length="302" mass="34880">MFDTELEAIIERFKLCGFLIKDIKVIQYGVQLKVLFGEEEAVVRFYKNKKSGLKLDTSLIKNTDLKNEISYCFKNTFKKYLISQEIDEKFDFYIGSDESGKGDYFGPLVVAGVKMTDENLIFLESCGIKDSKVLSEDRIFCLESEIINSKVLYKRITVLPEKYNNVYEFYRSKNANLNDILARLHFETISYFLDKESSFNVVVDKFSINSGLKEKFSGYKNVKFFEVERAESKFLFVAAASILARAEFLRQMKKLSDEVGIKLKRGSVSVRDVAQKIVEQYGLDGLRKVAKLHFKITKELKL</sequence>
<accession>A0A2R4VZ37</accession>
<dbReference type="PANTHER" id="PTHR10954:SF23">
    <property type="entry name" value="RIBONUCLEASE"/>
    <property type="match status" value="1"/>
</dbReference>
<comment type="cofactor">
    <cofactor evidence="10">
        <name>Mn(2+)</name>
        <dbReference type="ChEBI" id="CHEBI:29035"/>
    </cofactor>
    <cofactor evidence="10">
        <name>Mg(2+)</name>
        <dbReference type="ChEBI" id="CHEBI:18420"/>
    </cofactor>
    <text evidence="10">Manganese or magnesium. Binds 1 divalent metal ion per monomer in the absence of substrate. May bind a second metal ion after substrate binding.</text>
</comment>
<evidence type="ECO:0000313" key="13">
    <source>
        <dbReference type="EMBL" id="AWB09799.1"/>
    </source>
</evidence>
<dbReference type="SUPFAM" id="SSF53098">
    <property type="entry name" value="Ribonuclease H-like"/>
    <property type="match status" value="1"/>
</dbReference>
<dbReference type="Pfam" id="PF01351">
    <property type="entry name" value="RNase_HII"/>
    <property type="match status" value="1"/>
</dbReference>
<dbReference type="EMBL" id="CP020921">
    <property type="protein sequence ID" value="AWB09799.1"/>
    <property type="molecule type" value="Genomic_DNA"/>
</dbReference>
<keyword evidence="14" id="KW-1185">Reference proteome</keyword>
<protein>
    <recommendedName>
        <fullName evidence="11">Ribonuclease</fullName>
        <ecNumber evidence="11">3.1.26.4</ecNumber>
    </recommendedName>
</protein>
<name>A0A2R4VZ37_THEAF</name>
<evidence type="ECO:0000256" key="7">
    <source>
        <dbReference type="ARBA" id="ARBA00022723"/>
    </source>
</evidence>
<evidence type="ECO:0000256" key="5">
    <source>
        <dbReference type="ARBA" id="ARBA00022490"/>
    </source>
</evidence>
<comment type="function">
    <text evidence="2 11">Endonuclease that specifically degrades the RNA of RNA-DNA hybrids.</text>
</comment>
<dbReference type="PROSITE" id="PS51975">
    <property type="entry name" value="RNASE_H_2"/>
    <property type="match status" value="1"/>
</dbReference>
<dbReference type="KEGG" id="taci:TDSAC_0423"/>
<evidence type="ECO:0000256" key="11">
    <source>
        <dbReference type="RuleBase" id="RU003515"/>
    </source>
</evidence>
<feature type="domain" description="RNase H type-2" evidence="12">
    <location>
        <begin position="91"/>
        <end position="302"/>
    </location>
</feature>
<comment type="similarity">
    <text evidence="4">Belongs to the RNase HII family. RnhC subfamily.</text>
</comment>
<keyword evidence="7 10" id="KW-0479">Metal-binding</keyword>
<dbReference type="Gene3D" id="3.30.420.10">
    <property type="entry name" value="Ribonuclease H-like superfamily/Ribonuclease H"/>
    <property type="match status" value="1"/>
</dbReference>
<dbReference type="Proteomes" id="UP000244792">
    <property type="component" value="Chromosome"/>
</dbReference>
<dbReference type="CDD" id="cd06590">
    <property type="entry name" value="RNase_HII_bacteria_HIII_like"/>
    <property type="match status" value="1"/>
</dbReference>
<dbReference type="InterPro" id="IPR036397">
    <property type="entry name" value="RNaseH_sf"/>
</dbReference>
<evidence type="ECO:0000256" key="2">
    <source>
        <dbReference type="ARBA" id="ARBA00004065"/>
    </source>
</evidence>
<feature type="binding site" evidence="10">
    <location>
        <position position="98"/>
    </location>
    <ligand>
        <name>a divalent metal cation</name>
        <dbReference type="ChEBI" id="CHEBI:60240"/>
    </ligand>
</feature>
<reference evidence="13 14" key="1">
    <citation type="submission" date="2017-04" db="EMBL/GenBank/DDBJ databases">
        <title>Genomic insights into metabolism of Thermodesulfobium acidiphilum.</title>
        <authorList>
            <person name="Toshchakov S.V."/>
            <person name="Frolov E.N."/>
            <person name="Kublanov I.V."/>
            <person name="Samarov N.I."/>
            <person name="Novikov A."/>
            <person name="Lebedinsky A.V."/>
            <person name="Bonch-Osmolovskaya E.A."/>
            <person name="Chernyh N.A."/>
        </authorList>
    </citation>
    <scope>NUCLEOTIDE SEQUENCE [LARGE SCALE GENOMIC DNA]</scope>
    <source>
        <strain evidence="13 14">3127-1</strain>
    </source>
</reference>
<dbReference type="GO" id="GO:0032299">
    <property type="term" value="C:ribonuclease H2 complex"/>
    <property type="evidence" value="ECO:0007669"/>
    <property type="project" value="TreeGrafter"/>
</dbReference>
<evidence type="ECO:0000256" key="3">
    <source>
        <dbReference type="ARBA" id="ARBA00004496"/>
    </source>
</evidence>
<dbReference type="InterPro" id="IPR024567">
    <property type="entry name" value="RNase_HII/HIII_dom"/>
</dbReference>
<comment type="catalytic activity">
    <reaction evidence="1 10 11">
        <text>Endonucleolytic cleavage to 5'-phosphomonoester.</text>
        <dbReference type="EC" id="3.1.26.4"/>
    </reaction>
</comment>